<reference evidence="2 3" key="1">
    <citation type="submission" date="2021-01" db="EMBL/GenBank/DDBJ databases">
        <title>Whole genome shotgun sequence of Planotetraspora phitsanulokensis NBRC 104273.</title>
        <authorList>
            <person name="Komaki H."/>
            <person name="Tamura T."/>
        </authorList>
    </citation>
    <scope>NUCLEOTIDE SEQUENCE [LARGE SCALE GENOMIC DNA]</scope>
    <source>
        <strain evidence="2 3">NBRC 104273</strain>
    </source>
</reference>
<sequence length="235" mass="25098">MSSPPPPIGTPVAPTRIAVAATAWVTLIQFFVVQVVAQWASTAPYHVTRQFISDLGNTACAPYRYYTTDELVEVCSAQHALVNTSFIVSGLLLITGLLLAWSHWPRHPAITTGKTMIVFAGLGWAIAGLSPENENIFVHSMGAMLLVVGGNAGVLILGLVSRSRAGWRVHGTWTLVTGAIGTAATILYFTNQYLGLGLGTMERLAAYPLVAWAIATGLGWLTSRRRSLASPAIRV</sequence>
<evidence type="ECO:0000313" key="2">
    <source>
        <dbReference type="EMBL" id="GII37828.1"/>
    </source>
</evidence>
<dbReference type="Proteomes" id="UP000622547">
    <property type="component" value="Unassembled WGS sequence"/>
</dbReference>
<proteinExistence type="predicted"/>
<gene>
    <name evidence="2" type="ORF">Pph01_28310</name>
</gene>
<dbReference type="InterPro" id="IPR009339">
    <property type="entry name" value="DUF998"/>
</dbReference>
<name>A0A8J3U3D1_9ACTN</name>
<feature type="transmembrane region" description="Helical" evidence="1">
    <location>
        <begin position="80"/>
        <end position="101"/>
    </location>
</feature>
<keyword evidence="1" id="KW-0812">Transmembrane</keyword>
<feature type="transmembrane region" description="Helical" evidence="1">
    <location>
        <begin position="204"/>
        <end position="221"/>
    </location>
</feature>
<evidence type="ECO:0000256" key="1">
    <source>
        <dbReference type="SAM" id="Phobius"/>
    </source>
</evidence>
<dbReference type="AlphaFoldDB" id="A0A8J3U3D1"/>
<organism evidence="2 3">
    <name type="scientific">Planotetraspora phitsanulokensis</name>
    <dbReference type="NCBI Taxonomy" id="575192"/>
    <lineage>
        <taxon>Bacteria</taxon>
        <taxon>Bacillati</taxon>
        <taxon>Actinomycetota</taxon>
        <taxon>Actinomycetes</taxon>
        <taxon>Streptosporangiales</taxon>
        <taxon>Streptosporangiaceae</taxon>
        <taxon>Planotetraspora</taxon>
    </lineage>
</organism>
<evidence type="ECO:0000313" key="3">
    <source>
        <dbReference type="Proteomes" id="UP000622547"/>
    </source>
</evidence>
<dbReference type="RefSeq" id="WP_204073517.1">
    <property type="nucleotide sequence ID" value="NZ_BAABHI010000013.1"/>
</dbReference>
<feature type="transmembrane region" description="Helical" evidence="1">
    <location>
        <begin position="172"/>
        <end position="189"/>
    </location>
</feature>
<comment type="caution">
    <text evidence="2">The sequence shown here is derived from an EMBL/GenBank/DDBJ whole genome shotgun (WGS) entry which is preliminary data.</text>
</comment>
<keyword evidence="1" id="KW-1133">Transmembrane helix</keyword>
<keyword evidence="3" id="KW-1185">Reference proteome</keyword>
<keyword evidence="1" id="KW-0472">Membrane</keyword>
<evidence type="ECO:0008006" key="4">
    <source>
        <dbReference type="Google" id="ProtNLM"/>
    </source>
</evidence>
<accession>A0A8J3U3D1</accession>
<dbReference type="Pfam" id="PF06197">
    <property type="entry name" value="DUF998"/>
    <property type="match status" value="1"/>
</dbReference>
<protein>
    <recommendedName>
        <fullName evidence="4">DUF998 domain-containing protein</fullName>
    </recommendedName>
</protein>
<dbReference type="EMBL" id="BOOP01000010">
    <property type="protein sequence ID" value="GII37828.1"/>
    <property type="molecule type" value="Genomic_DNA"/>
</dbReference>
<feature type="transmembrane region" description="Helical" evidence="1">
    <location>
        <begin position="136"/>
        <end position="160"/>
    </location>
</feature>